<dbReference type="EMBL" id="JAJJMB010004213">
    <property type="protein sequence ID" value="KAI3943541.1"/>
    <property type="molecule type" value="Genomic_DNA"/>
</dbReference>
<gene>
    <name evidence="2" type="ORF">MKW98_008269</name>
</gene>
<dbReference type="Gene3D" id="2.60.120.330">
    <property type="entry name" value="B-lactam Antibiotic, Isopenicillin N Synthase, Chain"/>
    <property type="match status" value="1"/>
</dbReference>
<sequence>MTNGIYRSINHRGVVNSTRERLSIATFHDPKLEAEIGPISSLITPDTPALFKRGRFEDLLKDNLSKKLDGKTFLDSMRIVGESDE</sequence>
<dbReference type="Pfam" id="PF03171">
    <property type="entry name" value="2OG-FeII_Oxy"/>
    <property type="match status" value="1"/>
</dbReference>
<feature type="domain" description="Isopenicillin N synthase-like Fe(2+) 2OG dioxygenase" evidence="1">
    <location>
        <begin position="1"/>
        <end position="30"/>
    </location>
</feature>
<dbReference type="InterPro" id="IPR044861">
    <property type="entry name" value="IPNS-like_FE2OG_OXY"/>
</dbReference>
<accession>A0AAD4TA15</accession>
<protein>
    <recommendedName>
        <fullName evidence="1">Isopenicillin N synthase-like Fe(2+) 2OG dioxygenase domain-containing protein</fullName>
    </recommendedName>
</protein>
<name>A0AAD4TA15_9MAGN</name>
<dbReference type="AlphaFoldDB" id="A0AAD4TA15"/>
<evidence type="ECO:0000313" key="2">
    <source>
        <dbReference type="EMBL" id="KAI3943541.1"/>
    </source>
</evidence>
<dbReference type="SUPFAM" id="SSF51197">
    <property type="entry name" value="Clavaminate synthase-like"/>
    <property type="match status" value="1"/>
</dbReference>
<reference evidence="2" key="1">
    <citation type="submission" date="2022-04" db="EMBL/GenBank/DDBJ databases">
        <title>A functionally conserved STORR gene fusion in Papaver species that diverged 16.8 million years ago.</title>
        <authorList>
            <person name="Catania T."/>
        </authorList>
    </citation>
    <scope>NUCLEOTIDE SEQUENCE</scope>
    <source>
        <strain evidence="2">S-188037</strain>
    </source>
</reference>
<evidence type="ECO:0000313" key="3">
    <source>
        <dbReference type="Proteomes" id="UP001202328"/>
    </source>
</evidence>
<dbReference type="Proteomes" id="UP001202328">
    <property type="component" value="Unassembled WGS sequence"/>
</dbReference>
<proteinExistence type="predicted"/>
<organism evidence="2 3">
    <name type="scientific">Papaver atlanticum</name>
    <dbReference type="NCBI Taxonomy" id="357466"/>
    <lineage>
        <taxon>Eukaryota</taxon>
        <taxon>Viridiplantae</taxon>
        <taxon>Streptophyta</taxon>
        <taxon>Embryophyta</taxon>
        <taxon>Tracheophyta</taxon>
        <taxon>Spermatophyta</taxon>
        <taxon>Magnoliopsida</taxon>
        <taxon>Ranunculales</taxon>
        <taxon>Papaveraceae</taxon>
        <taxon>Papaveroideae</taxon>
        <taxon>Papaver</taxon>
    </lineage>
</organism>
<dbReference type="InterPro" id="IPR027443">
    <property type="entry name" value="IPNS-like_sf"/>
</dbReference>
<evidence type="ECO:0000259" key="1">
    <source>
        <dbReference type="Pfam" id="PF03171"/>
    </source>
</evidence>
<comment type="caution">
    <text evidence="2">The sequence shown here is derived from an EMBL/GenBank/DDBJ whole genome shotgun (WGS) entry which is preliminary data.</text>
</comment>
<keyword evidence="3" id="KW-1185">Reference proteome</keyword>